<dbReference type="AlphaFoldDB" id="A0A484GG71"/>
<reference evidence="4 5" key="1">
    <citation type="journal article" date="2018" name="Genomics">
        <title>Molecular footprints of inshore aquatic adaptation in Indo-Pacific humpback dolphin (Sousa chinensis).</title>
        <authorList>
            <person name="Ming Y."/>
            <person name="Jian J."/>
            <person name="Yu F."/>
            <person name="Yu X."/>
            <person name="Wang J."/>
            <person name="Liu W."/>
        </authorList>
    </citation>
    <scope>NUCLEOTIDE SEQUENCE [LARGE SCALE GENOMIC DNA]</scope>
    <source>
        <strain evidence="4">MY-2018</strain>
        <tissue evidence="4">Skin</tissue>
    </source>
</reference>
<dbReference type="EMBL" id="QWLN02009146">
    <property type="protein sequence ID" value="TEA34545.1"/>
    <property type="molecule type" value="Genomic_DNA"/>
</dbReference>
<dbReference type="InterPro" id="IPR001031">
    <property type="entry name" value="Thioesterase"/>
</dbReference>
<evidence type="ECO:0000259" key="3">
    <source>
        <dbReference type="Pfam" id="PF00975"/>
    </source>
</evidence>
<gene>
    <name evidence="4" type="ORF">DBR06_SOUSAS14510026</name>
</gene>
<feature type="non-terminal residue" evidence="4">
    <location>
        <position position="204"/>
    </location>
</feature>
<dbReference type="PANTHER" id="PTHR11487">
    <property type="entry name" value="THIOESTERASE"/>
    <property type="match status" value="1"/>
</dbReference>
<name>A0A484GG71_SOUCH</name>
<feature type="domain" description="Thioesterase" evidence="3">
    <location>
        <begin position="1"/>
        <end position="188"/>
    </location>
</feature>
<evidence type="ECO:0000256" key="1">
    <source>
        <dbReference type="ARBA" id="ARBA00007169"/>
    </source>
</evidence>
<dbReference type="PANTHER" id="PTHR11487:SF0">
    <property type="entry name" value="S-ACYL FATTY ACID SYNTHASE THIOESTERASE, MEDIUM CHAIN"/>
    <property type="match status" value="1"/>
</dbReference>
<organism evidence="4 5">
    <name type="scientific">Sousa chinensis</name>
    <name type="common">Indo-pacific humpbacked dolphin</name>
    <name type="synonym">Steno chinensis</name>
    <dbReference type="NCBI Taxonomy" id="103600"/>
    <lineage>
        <taxon>Eukaryota</taxon>
        <taxon>Metazoa</taxon>
        <taxon>Chordata</taxon>
        <taxon>Craniata</taxon>
        <taxon>Vertebrata</taxon>
        <taxon>Euteleostomi</taxon>
        <taxon>Mammalia</taxon>
        <taxon>Eutheria</taxon>
        <taxon>Laurasiatheria</taxon>
        <taxon>Artiodactyla</taxon>
        <taxon>Whippomorpha</taxon>
        <taxon>Cetacea</taxon>
        <taxon>Odontoceti</taxon>
        <taxon>Delphinidae</taxon>
        <taxon>Sousa</taxon>
    </lineage>
</organism>
<dbReference type="Pfam" id="PF00975">
    <property type="entry name" value="Thioesterase"/>
    <property type="match status" value="1"/>
</dbReference>
<dbReference type="SUPFAM" id="SSF53474">
    <property type="entry name" value="alpha/beta-Hydrolases"/>
    <property type="match status" value="1"/>
</dbReference>
<protein>
    <recommendedName>
        <fullName evidence="2">oleoyl-[acyl-carrier-protein] hydrolase</fullName>
        <ecNumber evidence="2">3.1.2.14</ecNumber>
    </recommendedName>
</protein>
<proteinExistence type="inferred from homology"/>
<dbReference type="GO" id="GO:0016297">
    <property type="term" value="F:fatty acyl-[ACP] hydrolase activity"/>
    <property type="evidence" value="ECO:0007669"/>
    <property type="project" value="UniProtKB-EC"/>
</dbReference>
<comment type="caution">
    <text evidence="4">The sequence shown here is derived from an EMBL/GenBank/DDBJ whole genome shotgun (WGS) entry which is preliminary data.</text>
</comment>
<dbReference type="InterPro" id="IPR029058">
    <property type="entry name" value="AB_hydrolase_fold"/>
</dbReference>
<keyword evidence="5" id="KW-1185">Reference proteome</keyword>
<comment type="similarity">
    <text evidence="1">Belongs to the thioesterase family.</text>
</comment>
<evidence type="ECO:0000313" key="4">
    <source>
        <dbReference type="EMBL" id="TEA34545.1"/>
    </source>
</evidence>
<dbReference type="Proteomes" id="UP000295264">
    <property type="component" value="Unassembled WGS sequence"/>
</dbReference>
<dbReference type="Gene3D" id="3.40.50.1820">
    <property type="entry name" value="alpha/beta hydrolase"/>
    <property type="match status" value="1"/>
</dbReference>
<sequence>HAIRLAGRESWLEDPFPSDIYQMVDEIACALLPVLQGENFAFFGHSIGSYVTFMPVLHLKEKYKLEPVHLFVSGISKARLCFSEDLSEEQITCLLKDLGGTPVDFVDDKAFLQPFPKLVTDSPIVSNSIFDTPSEAVLSCESTCITVSEDTPADLEAWEDVTSGSFDIRALPGCHFYLLEPSNEIFIKSYITKSLEVSMLHCCW</sequence>
<dbReference type="GO" id="GO:0008610">
    <property type="term" value="P:lipid biosynthetic process"/>
    <property type="evidence" value="ECO:0007669"/>
    <property type="project" value="UniProtKB-ARBA"/>
</dbReference>
<evidence type="ECO:0000313" key="5">
    <source>
        <dbReference type="Proteomes" id="UP000295264"/>
    </source>
</evidence>
<dbReference type="InterPro" id="IPR012223">
    <property type="entry name" value="TEII"/>
</dbReference>
<dbReference type="EC" id="3.1.2.14" evidence="2"/>
<feature type="non-terminal residue" evidence="4">
    <location>
        <position position="1"/>
    </location>
</feature>
<accession>A0A484GG71</accession>
<evidence type="ECO:0000256" key="2">
    <source>
        <dbReference type="ARBA" id="ARBA00012480"/>
    </source>
</evidence>
<dbReference type="GO" id="GO:0006631">
    <property type="term" value="P:fatty acid metabolic process"/>
    <property type="evidence" value="ECO:0007669"/>
    <property type="project" value="UniProtKB-ARBA"/>
</dbReference>